<evidence type="ECO:0000313" key="7">
    <source>
        <dbReference type="EMBL" id="CAD0106249.1"/>
    </source>
</evidence>
<organism evidence="7 8">
    <name type="scientific">Aureobasidium uvarum</name>
    <dbReference type="NCBI Taxonomy" id="2773716"/>
    <lineage>
        <taxon>Eukaryota</taxon>
        <taxon>Fungi</taxon>
        <taxon>Dikarya</taxon>
        <taxon>Ascomycota</taxon>
        <taxon>Pezizomycotina</taxon>
        <taxon>Dothideomycetes</taxon>
        <taxon>Dothideomycetidae</taxon>
        <taxon>Dothideales</taxon>
        <taxon>Saccotheciaceae</taxon>
        <taxon>Aureobasidium</taxon>
    </lineage>
</organism>
<comment type="cofactor">
    <cofactor evidence="1 4">
        <name>heme</name>
        <dbReference type="ChEBI" id="CHEBI:30413"/>
    </cofactor>
</comment>
<keyword evidence="5" id="KW-0560">Oxidoreductase</keyword>
<dbReference type="GO" id="GO:0005506">
    <property type="term" value="F:iron ion binding"/>
    <property type="evidence" value="ECO:0007669"/>
    <property type="project" value="InterPro"/>
</dbReference>
<keyword evidence="6" id="KW-0812">Transmembrane</keyword>
<dbReference type="GO" id="GO:0016705">
    <property type="term" value="F:oxidoreductase activity, acting on paired donors, with incorporation or reduction of molecular oxygen"/>
    <property type="evidence" value="ECO:0007669"/>
    <property type="project" value="InterPro"/>
</dbReference>
<evidence type="ECO:0000313" key="8">
    <source>
        <dbReference type="Proteomes" id="UP000745764"/>
    </source>
</evidence>
<evidence type="ECO:0000256" key="3">
    <source>
        <dbReference type="ARBA" id="ARBA00023004"/>
    </source>
</evidence>
<dbReference type="PROSITE" id="PS00086">
    <property type="entry name" value="CYTOCHROME_P450"/>
    <property type="match status" value="1"/>
</dbReference>
<reference evidence="7" key="1">
    <citation type="submission" date="2020-06" db="EMBL/GenBank/DDBJ databases">
        <authorList>
            <person name="Onetto C."/>
        </authorList>
    </citation>
    <scope>NUCLEOTIDE SEQUENCE</scope>
</reference>
<evidence type="ECO:0000256" key="4">
    <source>
        <dbReference type="PIRSR" id="PIRSR602401-1"/>
    </source>
</evidence>
<protein>
    <recommendedName>
        <fullName evidence="9">Flavonoid 3',5'-hydroxylase</fullName>
    </recommendedName>
</protein>
<dbReference type="InterPro" id="IPR002401">
    <property type="entry name" value="Cyt_P450_E_grp-I"/>
</dbReference>
<keyword evidence="2 4" id="KW-0479">Metal-binding</keyword>
<comment type="similarity">
    <text evidence="5">Belongs to the cytochrome P450 family.</text>
</comment>
<dbReference type="AlphaFoldDB" id="A0A9N8K749"/>
<evidence type="ECO:0000256" key="1">
    <source>
        <dbReference type="ARBA" id="ARBA00001971"/>
    </source>
</evidence>
<dbReference type="InterPro" id="IPR017972">
    <property type="entry name" value="Cyt_P450_CS"/>
</dbReference>
<dbReference type="Pfam" id="PF00067">
    <property type="entry name" value="p450"/>
    <property type="match status" value="1"/>
</dbReference>
<dbReference type="Proteomes" id="UP000745764">
    <property type="component" value="Unassembled WGS sequence"/>
</dbReference>
<feature type="non-terminal residue" evidence="7">
    <location>
        <position position="498"/>
    </location>
</feature>
<dbReference type="EMBL" id="CAINUL010000001">
    <property type="protein sequence ID" value="CAD0106249.1"/>
    <property type="molecule type" value="Genomic_DNA"/>
</dbReference>
<dbReference type="PRINTS" id="PR00463">
    <property type="entry name" value="EP450I"/>
</dbReference>
<dbReference type="InterPro" id="IPR050121">
    <property type="entry name" value="Cytochrome_P450_monoxygenase"/>
</dbReference>
<name>A0A9N8K749_9PEZI</name>
<dbReference type="GO" id="GO:0004497">
    <property type="term" value="F:monooxygenase activity"/>
    <property type="evidence" value="ECO:0007669"/>
    <property type="project" value="UniProtKB-KW"/>
</dbReference>
<dbReference type="PANTHER" id="PTHR24305">
    <property type="entry name" value="CYTOCHROME P450"/>
    <property type="match status" value="1"/>
</dbReference>
<keyword evidence="4 5" id="KW-0349">Heme</keyword>
<feature type="binding site" description="axial binding residue" evidence="4">
    <location>
        <position position="439"/>
    </location>
    <ligand>
        <name>heme</name>
        <dbReference type="ChEBI" id="CHEBI:30413"/>
    </ligand>
    <ligandPart>
        <name>Fe</name>
        <dbReference type="ChEBI" id="CHEBI:18248"/>
    </ligandPart>
</feature>
<proteinExistence type="inferred from homology"/>
<accession>A0A9N8K749</accession>
<evidence type="ECO:0008006" key="9">
    <source>
        <dbReference type="Google" id="ProtNLM"/>
    </source>
</evidence>
<dbReference type="SUPFAM" id="SSF48264">
    <property type="entry name" value="Cytochrome P450"/>
    <property type="match status" value="1"/>
</dbReference>
<dbReference type="Gene3D" id="1.10.630.10">
    <property type="entry name" value="Cytochrome P450"/>
    <property type="match status" value="1"/>
</dbReference>
<keyword evidence="6" id="KW-0472">Membrane</keyword>
<dbReference type="InterPro" id="IPR036396">
    <property type="entry name" value="Cyt_P450_sf"/>
</dbReference>
<keyword evidence="8" id="KW-1185">Reference proteome</keyword>
<evidence type="ECO:0000256" key="2">
    <source>
        <dbReference type="ARBA" id="ARBA00022723"/>
    </source>
</evidence>
<dbReference type="InterPro" id="IPR001128">
    <property type="entry name" value="Cyt_P450"/>
</dbReference>
<evidence type="ECO:0000256" key="5">
    <source>
        <dbReference type="RuleBase" id="RU000461"/>
    </source>
</evidence>
<dbReference type="PANTHER" id="PTHR24305:SF85">
    <property type="entry name" value="P450, PUTATIVE (EUROFUNG)-RELATED"/>
    <property type="match status" value="1"/>
</dbReference>
<keyword evidence="5" id="KW-0503">Monooxygenase</keyword>
<gene>
    <name evidence="7" type="ORF">AWRI4620_LOCUS504</name>
</gene>
<comment type="caution">
    <text evidence="7">The sequence shown here is derived from an EMBL/GenBank/DDBJ whole genome shotgun (WGS) entry which is preliminary data.</text>
</comment>
<feature type="transmembrane region" description="Helical" evidence="6">
    <location>
        <begin position="21"/>
        <end position="42"/>
    </location>
</feature>
<sequence length="498" mass="56307">MVSSLQSGSSATLSLLTFRNLVLAILGYIIAHVVYQVVYYRWFHPLSKFPGPFWGSVTRLWIAHHCPIASTSDVFEGPIIRVTPTLLLVSDATKLPEIYHRHADKSKHYITGSFGNVESLFNMQDSKMHARFRKVAAGSYSFSNIKKMEPLIDLRVNDWINELSTRFAKTGEKMDFAPWAVYMAYDVISEVGFGAPFGFIKSGSDVAGLIKGLHEGLVPFGLMARLYPFTGWIKRTAFGDKYLVARPEQQSGIGTLMRFRDKLIEQRRNDIEAGNTNGRIDLLQTAEILLVLLAGADTTGTAFQALMRDILTHPSVYTTLMNELDTATAAGHLSAMPQYHEVVEHCPFYIACIRESLRLTPSAPNIFPRVVSKGGMDLFGQHIPENMEVSSNPYIVHRDPAIYGPDADVFRPSRWLEDEEQTRIFNKYTLGFGYGARGCLGKEIANMELYKAPLQFLRTFKFEAVNKEQPAKYWYKGGISYFTDMWMRIEDRDTVVKQ</sequence>
<dbReference type="PRINTS" id="PR00385">
    <property type="entry name" value="P450"/>
</dbReference>
<keyword evidence="6" id="KW-1133">Transmembrane helix</keyword>
<keyword evidence="3 4" id="KW-0408">Iron</keyword>
<dbReference type="GO" id="GO:0020037">
    <property type="term" value="F:heme binding"/>
    <property type="evidence" value="ECO:0007669"/>
    <property type="project" value="InterPro"/>
</dbReference>
<evidence type="ECO:0000256" key="6">
    <source>
        <dbReference type="SAM" id="Phobius"/>
    </source>
</evidence>
<dbReference type="OrthoDB" id="3934656at2759"/>